<dbReference type="Pfam" id="PF22248">
    <property type="entry name" value="ERMP1_C"/>
    <property type="match status" value="1"/>
</dbReference>
<dbReference type="GO" id="GO:0046872">
    <property type="term" value="F:metal ion binding"/>
    <property type="evidence" value="ECO:0007669"/>
    <property type="project" value="UniProtKB-KW"/>
</dbReference>
<evidence type="ECO:0000256" key="10">
    <source>
        <dbReference type="ARBA" id="ARBA00022989"/>
    </source>
</evidence>
<evidence type="ECO:0000256" key="15">
    <source>
        <dbReference type="SAM" id="Phobius"/>
    </source>
</evidence>
<keyword evidence="4" id="KW-0645">Protease</keyword>
<comment type="caution">
    <text evidence="18">The sequence shown here is derived from an EMBL/GenBank/DDBJ whole genome shotgun (WGS) entry which is preliminary data.</text>
</comment>
<evidence type="ECO:0000256" key="9">
    <source>
        <dbReference type="ARBA" id="ARBA00022833"/>
    </source>
</evidence>
<feature type="transmembrane region" description="Helical" evidence="15">
    <location>
        <begin position="409"/>
        <end position="431"/>
    </location>
</feature>
<dbReference type="GO" id="GO:0005789">
    <property type="term" value="C:endoplasmic reticulum membrane"/>
    <property type="evidence" value="ECO:0007669"/>
    <property type="project" value="UniProtKB-SubCell"/>
</dbReference>
<evidence type="ECO:0000313" key="18">
    <source>
        <dbReference type="EMBL" id="CAK1547586.1"/>
    </source>
</evidence>
<feature type="transmembrane region" description="Helical" evidence="15">
    <location>
        <begin position="482"/>
        <end position="503"/>
    </location>
</feature>
<evidence type="ECO:0000313" key="19">
    <source>
        <dbReference type="Proteomes" id="UP001497472"/>
    </source>
</evidence>
<dbReference type="PANTHER" id="PTHR12147">
    <property type="entry name" value="METALLOPEPTIDASE M28 FAMILY MEMBER"/>
    <property type="match status" value="1"/>
</dbReference>
<accession>A0AAV1JDJ5</accession>
<feature type="domain" description="Peptidase M28" evidence="16">
    <location>
        <begin position="179"/>
        <end position="374"/>
    </location>
</feature>
<keyword evidence="13" id="KW-0325">Glycoprotein</keyword>
<keyword evidence="9" id="KW-0862">Zinc</keyword>
<dbReference type="FunFam" id="3.40.630.10:FF:000008">
    <property type="entry name" value="Endoplasmic reticulum metallopeptidase 1"/>
    <property type="match status" value="1"/>
</dbReference>
<evidence type="ECO:0000256" key="1">
    <source>
        <dbReference type="ARBA" id="ARBA00001947"/>
    </source>
</evidence>
<feature type="transmembrane region" description="Helical" evidence="15">
    <location>
        <begin position="618"/>
        <end position="635"/>
    </location>
</feature>
<keyword evidence="6" id="KW-0479">Metal-binding</keyword>
<feature type="transmembrane region" description="Helical" evidence="15">
    <location>
        <begin position="548"/>
        <end position="568"/>
    </location>
</feature>
<dbReference type="SUPFAM" id="SSF53187">
    <property type="entry name" value="Zn-dependent exopeptidases"/>
    <property type="match status" value="1"/>
</dbReference>
<evidence type="ECO:0000256" key="6">
    <source>
        <dbReference type="ARBA" id="ARBA00022723"/>
    </source>
</evidence>
<feature type="transmembrane region" description="Helical" evidence="15">
    <location>
        <begin position="524"/>
        <end position="542"/>
    </location>
</feature>
<organism evidence="18 19">
    <name type="scientific">Leptosia nina</name>
    <dbReference type="NCBI Taxonomy" id="320188"/>
    <lineage>
        <taxon>Eukaryota</taxon>
        <taxon>Metazoa</taxon>
        <taxon>Ecdysozoa</taxon>
        <taxon>Arthropoda</taxon>
        <taxon>Hexapoda</taxon>
        <taxon>Insecta</taxon>
        <taxon>Pterygota</taxon>
        <taxon>Neoptera</taxon>
        <taxon>Endopterygota</taxon>
        <taxon>Lepidoptera</taxon>
        <taxon>Glossata</taxon>
        <taxon>Ditrysia</taxon>
        <taxon>Papilionoidea</taxon>
        <taxon>Pieridae</taxon>
        <taxon>Pierinae</taxon>
        <taxon>Leptosia</taxon>
    </lineage>
</organism>
<reference evidence="18 19" key="1">
    <citation type="submission" date="2023-11" db="EMBL/GenBank/DDBJ databases">
        <authorList>
            <person name="Okamura Y."/>
        </authorList>
    </citation>
    <scope>NUCLEOTIDE SEQUENCE [LARGE SCALE GENOMIC DNA]</scope>
</reference>
<evidence type="ECO:0000256" key="3">
    <source>
        <dbReference type="ARBA" id="ARBA00010918"/>
    </source>
</evidence>
<comment type="subcellular location">
    <subcellularLocation>
        <location evidence="2">Endoplasmic reticulum membrane</location>
        <topology evidence="2">Multi-pass membrane protein</topology>
    </subcellularLocation>
</comment>
<evidence type="ECO:0000256" key="7">
    <source>
        <dbReference type="ARBA" id="ARBA00022801"/>
    </source>
</evidence>
<keyword evidence="11" id="KW-0482">Metalloprotease</keyword>
<evidence type="ECO:0000259" key="16">
    <source>
        <dbReference type="Pfam" id="PF04389"/>
    </source>
</evidence>
<feature type="transmembrane region" description="Helical" evidence="15">
    <location>
        <begin position="443"/>
        <end position="470"/>
    </location>
</feature>
<keyword evidence="12 15" id="KW-0472">Membrane</keyword>
<evidence type="ECO:0000256" key="14">
    <source>
        <dbReference type="ARBA" id="ARBA00078796"/>
    </source>
</evidence>
<dbReference type="InterPro" id="IPR045175">
    <property type="entry name" value="M28_fam"/>
</dbReference>
<feature type="domain" description="Endoplasmic reticulum metallopeptidase 1-like C-terminal" evidence="17">
    <location>
        <begin position="675"/>
        <end position="902"/>
    </location>
</feature>
<dbReference type="InterPro" id="IPR053973">
    <property type="entry name" value="ERMP1-like_C"/>
</dbReference>
<dbReference type="Pfam" id="PF04389">
    <property type="entry name" value="Peptidase_M28"/>
    <property type="match status" value="1"/>
</dbReference>
<evidence type="ECO:0000256" key="5">
    <source>
        <dbReference type="ARBA" id="ARBA00022692"/>
    </source>
</evidence>
<feature type="transmembrane region" description="Helical" evidence="15">
    <location>
        <begin position="647"/>
        <end position="666"/>
    </location>
</feature>
<evidence type="ECO:0000256" key="8">
    <source>
        <dbReference type="ARBA" id="ARBA00022824"/>
    </source>
</evidence>
<keyword evidence="8" id="KW-0256">Endoplasmic reticulum</keyword>
<name>A0AAV1JDJ5_9NEOP</name>
<keyword evidence="7" id="KW-0378">Hydrolase</keyword>
<keyword evidence="19" id="KW-1185">Reference proteome</keyword>
<keyword evidence="5 15" id="KW-0812">Transmembrane</keyword>
<gene>
    <name evidence="18" type="ORF">LNINA_LOCUS7050</name>
</gene>
<keyword evidence="10 15" id="KW-1133">Transmembrane helix</keyword>
<evidence type="ECO:0000256" key="4">
    <source>
        <dbReference type="ARBA" id="ARBA00022670"/>
    </source>
</evidence>
<evidence type="ECO:0000256" key="2">
    <source>
        <dbReference type="ARBA" id="ARBA00004477"/>
    </source>
</evidence>
<feature type="transmembrane region" description="Helical" evidence="15">
    <location>
        <begin position="580"/>
        <end position="598"/>
    </location>
</feature>
<evidence type="ECO:0000256" key="12">
    <source>
        <dbReference type="ARBA" id="ARBA00023136"/>
    </source>
</evidence>
<comment type="cofactor">
    <cofactor evidence="1">
        <name>Zn(2+)</name>
        <dbReference type="ChEBI" id="CHEBI:29105"/>
    </cofactor>
</comment>
<dbReference type="AlphaFoldDB" id="A0AAV1JDJ5"/>
<evidence type="ECO:0000256" key="11">
    <source>
        <dbReference type="ARBA" id="ARBA00023049"/>
    </source>
</evidence>
<evidence type="ECO:0000256" key="13">
    <source>
        <dbReference type="ARBA" id="ARBA00023180"/>
    </source>
</evidence>
<comment type="similarity">
    <text evidence="3">Belongs to the peptidase M28 family.</text>
</comment>
<sequence length="906" mass="101272">MIMSADRGTFKTSRTSLTGKRTYAGVPSIDYDETKNEKPWQRAIDMLAKKGTHLYEPVKSVPSPYIILVLGFYMLLGYCSQLVEDAMPSVISDKDIAVDDTSTFSEESARRYLDIILGNEPRVAGTKYHLQKTIDLKNLLDDVAARANIPVRTDWQFVSGDYFLEFKLPYVNLYQNLSNVVAVLEGNSGFNADGSTRESLLVNCHYDSVPFALGASDNGIYCAVMVETLVRLSRRKKKFKHNIVFLFNGAEENPLQASHGFLSHPWFKGVTNVINLDSGGVNGKAQLFQATDPRMLSAYKYTKWPTAQGAGQFLFSTGIIPSDTDFRIWRDFGHIQGIDLAFIKGGHVYHTRNDRTEFIKPGVIQCAGDMLLSVVTHLADDEQLATREPPSSIVYFDYMNVLLISYSNLMAILVDISVCLFAGLTILYYIWLVGFRLSSIQELLWAMCGRLLCVASGLIVVVACVILMVATTTQIRYLSQPWIIVAVYWVPYLIVASTVAQLFDSWRTKKTGLNRSIRAAQAATATRLLVLVALVALLSIPGTGNVRYVLTLPLVFMSLSALITLSALRYTRLAGWQHLSIEMLLSVPSVMFLYSLALRITSFLVPIMGRFPNGQPDYLIAAISCLFCVLSVIPVSGIELLFSRKRWWIMSGGLSIVCVILMFIPFSPYQDDGVAVQRHTWFHTEIVSYNRNGTAIERTSGVLITKWDANNIQSAKTALKNSGLNTKLSLSADCERDPFCNLPLLRPRLGEYLKDSLFLFMDPPHPFPHSLQMTNKSCVTDICILNFVMIGPPHNTLVFVPQPNATLYNWSFSSPLNESKKHRGRPVFIVTQSTATYSDSPEPLEFSLTFIVPAVLQSQSIVSISHAAHKIQHPEDQTQAFTRLIESAPKYFNIAPTICFKSNYEF</sequence>
<proteinExistence type="inferred from homology"/>
<dbReference type="InterPro" id="IPR007484">
    <property type="entry name" value="Peptidase_M28"/>
</dbReference>
<dbReference type="EMBL" id="CAVLEF010000009">
    <property type="protein sequence ID" value="CAK1547586.1"/>
    <property type="molecule type" value="Genomic_DNA"/>
</dbReference>
<dbReference type="Proteomes" id="UP001497472">
    <property type="component" value="Unassembled WGS sequence"/>
</dbReference>
<dbReference type="GO" id="GO:0006508">
    <property type="term" value="P:proteolysis"/>
    <property type="evidence" value="ECO:0007669"/>
    <property type="project" value="UniProtKB-KW"/>
</dbReference>
<dbReference type="PANTHER" id="PTHR12147:SF22">
    <property type="entry name" value="ENDOPLASMIC RETICULUM METALLOPEPTIDASE 1"/>
    <property type="match status" value="1"/>
</dbReference>
<dbReference type="CDD" id="cd03875">
    <property type="entry name" value="M28_Fxna_like"/>
    <property type="match status" value="1"/>
</dbReference>
<protein>
    <recommendedName>
        <fullName evidence="14">FXNA-like protease</fullName>
    </recommendedName>
</protein>
<evidence type="ECO:0000259" key="17">
    <source>
        <dbReference type="Pfam" id="PF22248"/>
    </source>
</evidence>
<dbReference type="Gene3D" id="3.40.630.10">
    <property type="entry name" value="Zn peptidases"/>
    <property type="match status" value="1"/>
</dbReference>
<dbReference type="InterPro" id="IPR048024">
    <property type="entry name" value="Fxna-like_M28_dom"/>
</dbReference>
<dbReference type="GO" id="GO:0008235">
    <property type="term" value="F:metalloexopeptidase activity"/>
    <property type="evidence" value="ECO:0007669"/>
    <property type="project" value="InterPro"/>
</dbReference>